<keyword evidence="2" id="KW-0819">tRNA processing</keyword>
<dbReference type="GO" id="GO:0008033">
    <property type="term" value="P:tRNA processing"/>
    <property type="evidence" value="ECO:0007669"/>
    <property type="project" value="UniProtKB-KW"/>
</dbReference>
<name>A0A0W0SL83_9GAMM</name>
<dbReference type="PATRIC" id="fig|29422.6.peg.1521"/>
<dbReference type="InterPro" id="IPR036820">
    <property type="entry name" value="Archease_dom_sf"/>
</dbReference>
<keyword evidence="3" id="KW-0479">Metal-binding</keyword>
<dbReference type="PANTHER" id="PTHR12682">
    <property type="entry name" value="ARCHEASE"/>
    <property type="match status" value="1"/>
</dbReference>
<evidence type="ECO:0000256" key="2">
    <source>
        <dbReference type="ARBA" id="ARBA00022694"/>
    </source>
</evidence>
<dbReference type="AlphaFoldDB" id="A0A0W0SL83"/>
<comment type="similarity">
    <text evidence="1">Belongs to the archease family.</text>
</comment>
<protein>
    <recommendedName>
        <fullName evidence="5">Archease domain-containing protein</fullName>
    </recommendedName>
</protein>
<dbReference type="Pfam" id="PF01951">
    <property type="entry name" value="Archease"/>
    <property type="match status" value="1"/>
</dbReference>
<proteinExistence type="inferred from homology"/>
<sequence>MIDDQNYFDHDADIGIIGQGATVEESFEQAAKAMFALMGDLSQVSANKSISFEFTENDIELALVTWLNLLLASAQANNLILSHFKIRKKADLWHGKAQGEVWRQDIERGIDVKGATLTMLCVQQVADRWEAKCVVDV</sequence>
<keyword evidence="4" id="KW-0106">Calcium</keyword>
<dbReference type="InterPro" id="IPR002804">
    <property type="entry name" value="Archease"/>
</dbReference>
<evidence type="ECO:0000259" key="5">
    <source>
        <dbReference type="Pfam" id="PF01951"/>
    </source>
</evidence>
<keyword evidence="7" id="KW-1185">Reference proteome</keyword>
<feature type="domain" description="Archease" evidence="5">
    <location>
        <begin position="7"/>
        <end position="137"/>
    </location>
</feature>
<evidence type="ECO:0000256" key="1">
    <source>
        <dbReference type="ARBA" id="ARBA00007963"/>
    </source>
</evidence>
<dbReference type="RefSeq" id="WP_058441511.1">
    <property type="nucleotide sequence ID" value="NZ_CAAAHU010000003.1"/>
</dbReference>
<evidence type="ECO:0000256" key="3">
    <source>
        <dbReference type="ARBA" id="ARBA00022723"/>
    </source>
</evidence>
<gene>
    <name evidence="6" type="ORF">Lbru_1437</name>
</gene>
<reference evidence="6 7" key="1">
    <citation type="submission" date="2015-11" db="EMBL/GenBank/DDBJ databases">
        <title>Genomic analysis of 38 Legionella species identifies large and diverse effector repertoires.</title>
        <authorList>
            <person name="Burstein D."/>
            <person name="Amaro F."/>
            <person name="Zusman T."/>
            <person name="Lifshitz Z."/>
            <person name="Cohen O."/>
            <person name="Gilbert J.A."/>
            <person name="Pupko T."/>
            <person name="Shuman H.A."/>
            <person name="Segal G."/>
        </authorList>
    </citation>
    <scope>NUCLEOTIDE SEQUENCE [LARGE SCALE GENOMIC DNA]</scope>
    <source>
        <strain evidence="6 7">ATCC 43878</strain>
    </source>
</reference>
<dbReference type="PANTHER" id="PTHR12682:SF11">
    <property type="entry name" value="PROTEIN ARCHEASE"/>
    <property type="match status" value="1"/>
</dbReference>
<evidence type="ECO:0000313" key="7">
    <source>
        <dbReference type="Proteomes" id="UP000054742"/>
    </source>
</evidence>
<dbReference type="STRING" id="29422.Lbru_1437"/>
<dbReference type="InterPro" id="IPR023572">
    <property type="entry name" value="Archease_dom"/>
</dbReference>
<evidence type="ECO:0000313" key="6">
    <source>
        <dbReference type="EMBL" id="KTC84076.1"/>
    </source>
</evidence>
<evidence type="ECO:0000256" key="4">
    <source>
        <dbReference type="ARBA" id="ARBA00022837"/>
    </source>
</evidence>
<dbReference type="SUPFAM" id="SSF69819">
    <property type="entry name" value="MTH1598-like"/>
    <property type="match status" value="1"/>
</dbReference>
<dbReference type="EMBL" id="LNXV01000011">
    <property type="protein sequence ID" value="KTC84076.1"/>
    <property type="molecule type" value="Genomic_DNA"/>
</dbReference>
<organism evidence="6 7">
    <name type="scientific">Legionella brunensis</name>
    <dbReference type="NCBI Taxonomy" id="29422"/>
    <lineage>
        <taxon>Bacteria</taxon>
        <taxon>Pseudomonadati</taxon>
        <taxon>Pseudomonadota</taxon>
        <taxon>Gammaproteobacteria</taxon>
        <taxon>Legionellales</taxon>
        <taxon>Legionellaceae</taxon>
        <taxon>Legionella</taxon>
    </lineage>
</organism>
<comment type="caution">
    <text evidence="6">The sequence shown here is derived from an EMBL/GenBank/DDBJ whole genome shotgun (WGS) entry which is preliminary data.</text>
</comment>
<dbReference type="GO" id="GO:0046872">
    <property type="term" value="F:metal ion binding"/>
    <property type="evidence" value="ECO:0007669"/>
    <property type="project" value="UniProtKB-KW"/>
</dbReference>
<dbReference type="OrthoDB" id="9788587at2"/>
<accession>A0A0W0SL83</accession>
<dbReference type="Proteomes" id="UP000054742">
    <property type="component" value="Unassembled WGS sequence"/>
</dbReference>
<dbReference type="Gene3D" id="3.55.10.10">
    <property type="entry name" value="Archease domain"/>
    <property type="match status" value="1"/>
</dbReference>